<evidence type="ECO:0000313" key="4">
    <source>
        <dbReference type="Proteomes" id="UP000324748"/>
    </source>
</evidence>
<keyword evidence="1" id="KW-0175">Coiled coil</keyword>
<evidence type="ECO:0000256" key="2">
    <source>
        <dbReference type="SAM" id="MobiDB-lite"/>
    </source>
</evidence>
<feature type="compositionally biased region" description="Polar residues" evidence="2">
    <location>
        <begin position="1"/>
        <end position="10"/>
    </location>
</feature>
<name>A0A5B0QA08_PUCGR</name>
<feature type="coiled-coil region" evidence="1">
    <location>
        <begin position="134"/>
        <end position="161"/>
    </location>
</feature>
<feature type="region of interest" description="Disordered" evidence="2">
    <location>
        <begin position="221"/>
        <end position="294"/>
    </location>
</feature>
<accession>A0A5B0QA08</accession>
<feature type="compositionally biased region" description="Polar residues" evidence="2">
    <location>
        <begin position="253"/>
        <end position="267"/>
    </location>
</feature>
<reference evidence="3 4" key="1">
    <citation type="submission" date="2019-05" db="EMBL/GenBank/DDBJ databases">
        <title>Emergence of the Ug99 lineage of the wheat stem rust pathogen through somatic hybridization.</title>
        <authorList>
            <person name="Li F."/>
            <person name="Upadhyaya N.M."/>
            <person name="Sperschneider J."/>
            <person name="Matny O."/>
            <person name="Nguyen-Phuc H."/>
            <person name="Mago R."/>
            <person name="Raley C."/>
            <person name="Miller M.E."/>
            <person name="Silverstein K.A.T."/>
            <person name="Henningsen E."/>
            <person name="Hirsch C.D."/>
            <person name="Visser B."/>
            <person name="Pretorius Z.A."/>
            <person name="Steffenson B.J."/>
            <person name="Schwessinger B."/>
            <person name="Dodds P.N."/>
            <person name="Figueroa M."/>
        </authorList>
    </citation>
    <scope>NUCLEOTIDE SEQUENCE [LARGE SCALE GENOMIC DNA]</scope>
    <source>
        <strain evidence="3">21-0</strain>
    </source>
</reference>
<keyword evidence="4" id="KW-1185">Reference proteome</keyword>
<evidence type="ECO:0000256" key="1">
    <source>
        <dbReference type="SAM" id="Coils"/>
    </source>
</evidence>
<feature type="compositionally biased region" description="Polar residues" evidence="2">
    <location>
        <begin position="221"/>
        <end position="236"/>
    </location>
</feature>
<protein>
    <submittedName>
        <fullName evidence="3">Uncharacterized protein</fullName>
    </submittedName>
</protein>
<proteinExistence type="predicted"/>
<feature type="region of interest" description="Disordered" evidence="2">
    <location>
        <begin position="1"/>
        <end position="24"/>
    </location>
</feature>
<feature type="region of interest" description="Disordered" evidence="2">
    <location>
        <begin position="177"/>
        <end position="199"/>
    </location>
</feature>
<dbReference type="Proteomes" id="UP000324748">
    <property type="component" value="Unassembled WGS sequence"/>
</dbReference>
<dbReference type="AlphaFoldDB" id="A0A5B0QA08"/>
<comment type="caution">
    <text evidence="3">The sequence shown here is derived from an EMBL/GenBank/DDBJ whole genome shotgun (WGS) entry which is preliminary data.</text>
</comment>
<dbReference type="EMBL" id="VSWC01000027">
    <property type="protein sequence ID" value="KAA1110136.1"/>
    <property type="molecule type" value="Genomic_DNA"/>
</dbReference>
<dbReference type="OrthoDB" id="10295050at2759"/>
<evidence type="ECO:0000313" key="3">
    <source>
        <dbReference type="EMBL" id="KAA1110136.1"/>
    </source>
</evidence>
<sequence length="294" mass="32507">MSTFPFMNNVESRRPPPGNIPRADKLVEPRRFGISRQFSRRQTHQSNYCGWEIGNLTTSFGALEKKVEDLARSSVLRGSSGGVEANVAEAGAAAEDDFEPQPLNEDAVPEATPIEVDTSEAARDFRKQEHIRLMAMADKTIREARRTIIKAEKTISDVKESLAADFDRLEREREARVSATRYVPPTRQPEGSDEPVDRTDVAEEGEAHFDYMNVSIQNTNPISQSESRTAAQANGGSSEGGTLERNVKRQISMLESGTSQLIGSIATSEPAVRDEQGTVNQEDCNRASKRPRLN</sequence>
<gene>
    <name evidence="3" type="ORF">PGT21_011787</name>
</gene>
<organism evidence="3 4">
    <name type="scientific">Puccinia graminis f. sp. tritici</name>
    <dbReference type="NCBI Taxonomy" id="56615"/>
    <lineage>
        <taxon>Eukaryota</taxon>
        <taxon>Fungi</taxon>
        <taxon>Dikarya</taxon>
        <taxon>Basidiomycota</taxon>
        <taxon>Pucciniomycotina</taxon>
        <taxon>Pucciniomycetes</taxon>
        <taxon>Pucciniales</taxon>
        <taxon>Pucciniaceae</taxon>
        <taxon>Puccinia</taxon>
    </lineage>
</organism>